<dbReference type="AlphaFoldDB" id="A0A1I6K875"/>
<accession>A0A1I6K875</accession>
<dbReference type="InterPro" id="IPR016156">
    <property type="entry name" value="FAD/NAD-linked_Rdtase_dimer_sf"/>
</dbReference>
<dbReference type="PRINTS" id="PR00411">
    <property type="entry name" value="PNDRDTASEI"/>
</dbReference>
<feature type="domain" description="Pyridine nucleotide-disulphide oxidoreductase dimerisation" evidence="7">
    <location>
        <begin position="295"/>
        <end position="396"/>
    </location>
</feature>
<dbReference type="InterPro" id="IPR023753">
    <property type="entry name" value="FAD/NAD-binding_dom"/>
</dbReference>
<evidence type="ECO:0000313" key="10">
    <source>
        <dbReference type="Proteomes" id="UP000199659"/>
    </source>
</evidence>
<dbReference type="RefSeq" id="WP_092560830.1">
    <property type="nucleotide sequence ID" value="NZ_FOYZ01000008.1"/>
</dbReference>
<dbReference type="SUPFAM" id="SSF55424">
    <property type="entry name" value="FAD/NAD-linked reductases, dimerisation (C-terminal) domain"/>
    <property type="match status" value="1"/>
</dbReference>
<dbReference type="SUPFAM" id="SSF51905">
    <property type="entry name" value="FAD/NAD(P)-binding domain"/>
    <property type="match status" value="2"/>
</dbReference>
<keyword evidence="10" id="KW-1185">Reference proteome</keyword>
<evidence type="ECO:0000256" key="2">
    <source>
        <dbReference type="ARBA" id="ARBA00009130"/>
    </source>
</evidence>
<dbReference type="PANTHER" id="PTHR43429">
    <property type="entry name" value="PYRIDINE NUCLEOTIDE-DISULFIDE OXIDOREDUCTASE DOMAIN-CONTAINING"/>
    <property type="match status" value="1"/>
</dbReference>
<keyword evidence="5" id="KW-0560">Oxidoreductase</keyword>
<evidence type="ECO:0000259" key="8">
    <source>
        <dbReference type="Pfam" id="PF07992"/>
    </source>
</evidence>
<dbReference type="Pfam" id="PF07992">
    <property type="entry name" value="Pyr_redox_2"/>
    <property type="match status" value="1"/>
</dbReference>
<sequence length="409" mass="43986">MKIVIIGSIAAGVSAAHKIAAGSPAVKICIYEKGSFYTCGNCGLPHYLNESIQVLEEAVCSKESELKEEGIEAHLNHEVLKIDVAAKQLTVYDLSNDRTFTDCYDKLIIATGSRNLIPNVPGADKVGVQVFKSVEDLIFLKEYTKTPYVKDICILGGSYGGLELAKAFLKLKRNVRIVEKENKLLPDFDAEVSDKIQNELMEEGVLFSMGETVQRFNGRTFVDELVTTGGTYNCDLCIVAIGVKPNSEIVADTGIALDADGAILIDENLETSVKDIYAVGDCAACKKGTTRTSSIRVADLEIARTGLTEEEAKRAGIRVKSVTASGNDRPGICPNPNKVTIKLIYDAGTRKVIGAQAWGKKNASARMNAIAVAICAGMTVEQLGEVDFVYSSSSSAIWDPVQIVCNAAK</sequence>
<keyword evidence="3" id="KW-0285">Flavoprotein</keyword>
<dbReference type="OrthoDB" id="9802028at2"/>
<dbReference type="Gene3D" id="3.50.50.60">
    <property type="entry name" value="FAD/NAD(P)-binding domain"/>
    <property type="match status" value="2"/>
</dbReference>
<dbReference type="InterPro" id="IPR004099">
    <property type="entry name" value="Pyr_nucl-diS_OxRdtase_dimer"/>
</dbReference>
<dbReference type="EMBL" id="FOYZ01000008">
    <property type="protein sequence ID" value="SFR87402.1"/>
    <property type="molecule type" value="Genomic_DNA"/>
</dbReference>
<comment type="cofactor">
    <cofactor evidence="1">
        <name>FAD</name>
        <dbReference type="ChEBI" id="CHEBI:57692"/>
    </cofactor>
</comment>
<evidence type="ECO:0000256" key="5">
    <source>
        <dbReference type="ARBA" id="ARBA00023002"/>
    </source>
</evidence>
<evidence type="ECO:0000259" key="7">
    <source>
        <dbReference type="Pfam" id="PF02852"/>
    </source>
</evidence>
<dbReference type="STRING" id="37658.SAMN05661086_02270"/>
<evidence type="ECO:0000256" key="4">
    <source>
        <dbReference type="ARBA" id="ARBA00022827"/>
    </source>
</evidence>
<evidence type="ECO:0000256" key="1">
    <source>
        <dbReference type="ARBA" id="ARBA00001974"/>
    </source>
</evidence>
<proteinExistence type="inferred from homology"/>
<evidence type="ECO:0000256" key="6">
    <source>
        <dbReference type="ARBA" id="ARBA00023284"/>
    </source>
</evidence>
<keyword evidence="4" id="KW-0274">FAD</keyword>
<dbReference type="InterPro" id="IPR050260">
    <property type="entry name" value="FAD-bd_OxRdtase"/>
</dbReference>
<dbReference type="Gene3D" id="3.30.390.30">
    <property type="match status" value="1"/>
</dbReference>
<reference evidence="9 10" key="1">
    <citation type="submission" date="2016-10" db="EMBL/GenBank/DDBJ databases">
        <authorList>
            <person name="de Groot N.N."/>
        </authorList>
    </citation>
    <scope>NUCLEOTIDE SEQUENCE [LARGE SCALE GENOMIC DNA]</scope>
    <source>
        <strain evidence="9 10">743A</strain>
    </source>
</reference>
<gene>
    <name evidence="9" type="ORF">SAMN05661086_02270</name>
</gene>
<dbReference type="Pfam" id="PF02852">
    <property type="entry name" value="Pyr_redox_dim"/>
    <property type="match status" value="1"/>
</dbReference>
<keyword evidence="6" id="KW-0676">Redox-active center</keyword>
<protein>
    <submittedName>
        <fullName evidence="9">Pyruvate/2-oxoglutarate dehydrogenase complex, dihydrolipoamide dehydrogenase (E3) component</fullName>
    </submittedName>
</protein>
<evidence type="ECO:0000313" key="9">
    <source>
        <dbReference type="EMBL" id="SFR87402.1"/>
    </source>
</evidence>
<keyword evidence="9" id="KW-0670">Pyruvate</keyword>
<name>A0A1I6K875_9FIRM</name>
<dbReference type="GO" id="GO:0016491">
    <property type="term" value="F:oxidoreductase activity"/>
    <property type="evidence" value="ECO:0007669"/>
    <property type="project" value="UniProtKB-KW"/>
</dbReference>
<dbReference type="PRINTS" id="PR00368">
    <property type="entry name" value="FADPNR"/>
</dbReference>
<dbReference type="PANTHER" id="PTHR43429:SF1">
    <property type="entry name" value="NAD(P)H SULFUR OXIDOREDUCTASE (COA-DEPENDENT)"/>
    <property type="match status" value="1"/>
</dbReference>
<organism evidence="9 10">
    <name type="scientific">Anaeromicropila populeti</name>
    <dbReference type="NCBI Taxonomy" id="37658"/>
    <lineage>
        <taxon>Bacteria</taxon>
        <taxon>Bacillati</taxon>
        <taxon>Bacillota</taxon>
        <taxon>Clostridia</taxon>
        <taxon>Lachnospirales</taxon>
        <taxon>Lachnospiraceae</taxon>
        <taxon>Anaeromicropila</taxon>
    </lineage>
</organism>
<comment type="similarity">
    <text evidence="2">Belongs to the class-III pyridine nucleotide-disulfide oxidoreductase family.</text>
</comment>
<dbReference type="Proteomes" id="UP000199659">
    <property type="component" value="Unassembled WGS sequence"/>
</dbReference>
<feature type="domain" description="FAD/NAD(P)-binding" evidence="8">
    <location>
        <begin position="1"/>
        <end position="290"/>
    </location>
</feature>
<dbReference type="InterPro" id="IPR036188">
    <property type="entry name" value="FAD/NAD-bd_sf"/>
</dbReference>
<evidence type="ECO:0000256" key="3">
    <source>
        <dbReference type="ARBA" id="ARBA00022630"/>
    </source>
</evidence>